<evidence type="ECO:0000256" key="1">
    <source>
        <dbReference type="SAM" id="MobiDB-lite"/>
    </source>
</evidence>
<keyword evidence="4" id="KW-1185">Reference proteome</keyword>
<feature type="compositionally biased region" description="Polar residues" evidence="1">
    <location>
        <begin position="163"/>
        <end position="172"/>
    </location>
</feature>
<proteinExistence type="predicted"/>
<feature type="compositionally biased region" description="Polar residues" evidence="1">
    <location>
        <begin position="183"/>
        <end position="192"/>
    </location>
</feature>
<feature type="compositionally biased region" description="Low complexity" evidence="1">
    <location>
        <begin position="80"/>
        <end position="98"/>
    </location>
</feature>
<sequence>MGKKIFFLGFAIILTILVVAVVIYTFIIKRRRRRKVDTYDPNDIYKGTGIIATKSSKDKRTSVFIRSIPSQTTQIKKTESSNSSLTESYSSIPITVSKPPTPPPPIPKRPQVVVVNNPPVLQPHASSQNLEETIQYSYSPDVHTPPIQRSSRRDSLEQINSPYRSSMDQSTLQEEHRHHSFPTLPQFSSSREPSPISRTPRIRHPPSRDVYPEPRFSTSIESYLEPEVSSSNTRGRSVDREFSSRSINRGGDEIGDYDLPPLPRRSYPPSSSNSPSPPPTPPRPSRNESSPGQQPLNRVIVGRNRRRGRGNSTGSNRR</sequence>
<name>A0A9N8W340_9GLOM</name>
<feature type="region of interest" description="Disordered" evidence="1">
    <location>
        <begin position="163"/>
        <end position="318"/>
    </location>
</feature>
<feature type="compositionally biased region" description="Low complexity" evidence="1">
    <location>
        <begin position="264"/>
        <end position="274"/>
    </location>
</feature>
<dbReference type="EMBL" id="CAJVPK010000203">
    <property type="protein sequence ID" value="CAG8473420.1"/>
    <property type="molecule type" value="Genomic_DNA"/>
</dbReference>
<evidence type="ECO:0000313" key="3">
    <source>
        <dbReference type="EMBL" id="CAG8473420.1"/>
    </source>
</evidence>
<evidence type="ECO:0000313" key="4">
    <source>
        <dbReference type="Proteomes" id="UP000789706"/>
    </source>
</evidence>
<organism evidence="3 4">
    <name type="scientific">Diversispora eburnea</name>
    <dbReference type="NCBI Taxonomy" id="1213867"/>
    <lineage>
        <taxon>Eukaryota</taxon>
        <taxon>Fungi</taxon>
        <taxon>Fungi incertae sedis</taxon>
        <taxon>Mucoromycota</taxon>
        <taxon>Glomeromycotina</taxon>
        <taxon>Glomeromycetes</taxon>
        <taxon>Diversisporales</taxon>
        <taxon>Diversisporaceae</taxon>
        <taxon>Diversispora</taxon>
    </lineage>
</organism>
<accession>A0A9N8W340</accession>
<feature type="compositionally biased region" description="Low complexity" evidence="1">
    <location>
        <begin position="287"/>
        <end position="302"/>
    </location>
</feature>
<keyword evidence="2" id="KW-1133">Transmembrane helix</keyword>
<gene>
    <name evidence="3" type="ORF">DEBURN_LOCUS3271</name>
</gene>
<reference evidence="3" key="1">
    <citation type="submission" date="2021-06" db="EMBL/GenBank/DDBJ databases">
        <authorList>
            <person name="Kallberg Y."/>
            <person name="Tangrot J."/>
            <person name="Rosling A."/>
        </authorList>
    </citation>
    <scope>NUCLEOTIDE SEQUENCE</scope>
    <source>
        <strain evidence="3">AZ414A</strain>
    </source>
</reference>
<evidence type="ECO:0000256" key="2">
    <source>
        <dbReference type="SAM" id="Phobius"/>
    </source>
</evidence>
<feature type="transmembrane region" description="Helical" evidence="2">
    <location>
        <begin position="6"/>
        <end position="27"/>
    </location>
</feature>
<dbReference type="Proteomes" id="UP000789706">
    <property type="component" value="Unassembled WGS sequence"/>
</dbReference>
<comment type="caution">
    <text evidence="3">The sequence shown here is derived from an EMBL/GenBank/DDBJ whole genome shotgun (WGS) entry which is preliminary data.</text>
</comment>
<keyword evidence="2" id="KW-0812">Transmembrane</keyword>
<protein>
    <submittedName>
        <fullName evidence="3">2048_t:CDS:1</fullName>
    </submittedName>
</protein>
<keyword evidence="2" id="KW-0472">Membrane</keyword>
<feature type="compositionally biased region" description="Pro residues" evidence="1">
    <location>
        <begin position="99"/>
        <end position="108"/>
    </location>
</feature>
<feature type="compositionally biased region" description="Pro residues" evidence="1">
    <location>
        <begin position="275"/>
        <end position="284"/>
    </location>
</feature>
<feature type="region of interest" description="Disordered" evidence="1">
    <location>
        <begin position="74"/>
        <end position="112"/>
    </location>
</feature>
<dbReference type="AlphaFoldDB" id="A0A9N8W340"/>
<dbReference type="OrthoDB" id="10530269at2759"/>